<feature type="compositionally biased region" description="Low complexity" evidence="6">
    <location>
        <begin position="60"/>
        <end position="69"/>
    </location>
</feature>
<feature type="domain" description="C2H2-type" evidence="7">
    <location>
        <begin position="140"/>
        <end position="173"/>
    </location>
</feature>
<dbReference type="InterPro" id="IPR013087">
    <property type="entry name" value="Znf_C2H2_type"/>
</dbReference>
<evidence type="ECO:0000256" key="6">
    <source>
        <dbReference type="SAM" id="MobiDB-lite"/>
    </source>
</evidence>
<dbReference type="FunFam" id="3.30.160.60:FF:000100">
    <property type="entry name" value="Zinc finger 45-like"/>
    <property type="match status" value="1"/>
</dbReference>
<keyword evidence="2" id="KW-0677">Repeat</keyword>
<evidence type="ECO:0000256" key="2">
    <source>
        <dbReference type="ARBA" id="ARBA00022737"/>
    </source>
</evidence>
<dbReference type="InterPro" id="IPR036236">
    <property type="entry name" value="Znf_C2H2_sf"/>
</dbReference>
<evidence type="ECO:0000256" key="3">
    <source>
        <dbReference type="ARBA" id="ARBA00022771"/>
    </source>
</evidence>
<evidence type="ECO:0000313" key="8">
    <source>
        <dbReference type="EMBL" id="TPX61601.1"/>
    </source>
</evidence>
<comment type="caution">
    <text evidence="8">The sequence shown here is derived from an EMBL/GenBank/DDBJ whole genome shotgun (WGS) entry which is preliminary data.</text>
</comment>
<feature type="region of interest" description="Disordered" evidence="6">
    <location>
        <begin position="34"/>
        <end position="69"/>
    </location>
</feature>
<dbReference type="Proteomes" id="UP000320333">
    <property type="component" value="Unassembled WGS sequence"/>
</dbReference>
<organism evidence="8 9">
    <name type="scientific">Chytriomyces confervae</name>
    <dbReference type="NCBI Taxonomy" id="246404"/>
    <lineage>
        <taxon>Eukaryota</taxon>
        <taxon>Fungi</taxon>
        <taxon>Fungi incertae sedis</taxon>
        <taxon>Chytridiomycota</taxon>
        <taxon>Chytridiomycota incertae sedis</taxon>
        <taxon>Chytridiomycetes</taxon>
        <taxon>Chytridiales</taxon>
        <taxon>Chytriomycetaceae</taxon>
        <taxon>Chytriomyces</taxon>
    </lineage>
</organism>
<keyword evidence="1" id="KW-0479">Metal-binding</keyword>
<dbReference type="SUPFAM" id="SSF57667">
    <property type="entry name" value="beta-beta-alpha zinc fingers"/>
    <property type="match status" value="1"/>
</dbReference>
<dbReference type="GO" id="GO:0008270">
    <property type="term" value="F:zinc ion binding"/>
    <property type="evidence" value="ECO:0007669"/>
    <property type="project" value="UniProtKB-KW"/>
</dbReference>
<dbReference type="PROSITE" id="PS50157">
    <property type="entry name" value="ZINC_FINGER_C2H2_2"/>
    <property type="match status" value="2"/>
</dbReference>
<keyword evidence="4" id="KW-0862">Zinc</keyword>
<protein>
    <recommendedName>
        <fullName evidence="7">C2H2-type domain-containing protein</fullName>
    </recommendedName>
</protein>
<evidence type="ECO:0000256" key="4">
    <source>
        <dbReference type="ARBA" id="ARBA00022833"/>
    </source>
</evidence>
<reference evidence="8 9" key="1">
    <citation type="journal article" date="2019" name="Sci. Rep.">
        <title>Comparative genomics of chytrid fungi reveal insights into the obligate biotrophic and pathogenic lifestyle of Synchytrium endobioticum.</title>
        <authorList>
            <person name="van de Vossenberg B.T.L.H."/>
            <person name="Warris S."/>
            <person name="Nguyen H.D.T."/>
            <person name="van Gent-Pelzer M.P.E."/>
            <person name="Joly D.L."/>
            <person name="van de Geest H.C."/>
            <person name="Bonants P.J.M."/>
            <person name="Smith D.S."/>
            <person name="Levesque C.A."/>
            <person name="van der Lee T.A.J."/>
        </authorList>
    </citation>
    <scope>NUCLEOTIDE SEQUENCE [LARGE SCALE GENOMIC DNA]</scope>
    <source>
        <strain evidence="8 9">CBS 675.73</strain>
    </source>
</reference>
<dbReference type="STRING" id="246404.A0A507ECS7"/>
<dbReference type="OrthoDB" id="2160997at2759"/>
<dbReference type="AlphaFoldDB" id="A0A507ECS7"/>
<keyword evidence="9" id="KW-1185">Reference proteome</keyword>
<evidence type="ECO:0000313" key="9">
    <source>
        <dbReference type="Proteomes" id="UP000320333"/>
    </source>
</evidence>
<dbReference type="SMART" id="SM00355">
    <property type="entry name" value="ZnF_C2H2"/>
    <property type="match status" value="2"/>
</dbReference>
<sequence length="173" mass="19049">MTQPNLAALDVLAAVALQEAFLYRRISSTPSLTTEHSTTIHLPSHIQCPSPPPSPTDMNEPTTTTTQPQEATRIPITTTLKYDKKLHYQRQLSRTMSLSTATTQKGCTTGPHACSECGKLFRQRHALKSHLVSHSSVSPFVCRLEGGLCEARFRRKSDLCRHERSVKHSGGGA</sequence>
<proteinExistence type="predicted"/>
<evidence type="ECO:0000256" key="1">
    <source>
        <dbReference type="ARBA" id="ARBA00022723"/>
    </source>
</evidence>
<feature type="domain" description="C2H2-type" evidence="7">
    <location>
        <begin position="112"/>
        <end position="139"/>
    </location>
</feature>
<evidence type="ECO:0000256" key="5">
    <source>
        <dbReference type="PROSITE-ProRule" id="PRU00042"/>
    </source>
</evidence>
<dbReference type="Gene3D" id="3.30.160.60">
    <property type="entry name" value="Classic Zinc Finger"/>
    <property type="match status" value="1"/>
</dbReference>
<evidence type="ECO:0000259" key="7">
    <source>
        <dbReference type="PROSITE" id="PS50157"/>
    </source>
</evidence>
<dbReference type="EMBL" id="QEAP01000661">
    <property type="protein sequence ID" value="TPX61601.1"/>
    <property type="molecule type" value="Genomic_DNA"/>
</dbReference>
<keyword evidence="3 5" id="KW-0863">Zinc-finger</keyword>
<dbReference type="PROSITE" id="PS00028">
    <property type="entry name" value="ZINC_FINGER_C2H2_1"/>
    <property type="match status" value="1"/>
</dbReference>
<dbReference type="Pfam" id="PF00096">
    <property type="entry name" value="zf-C2H2"/>
    <property type="match status" value="1"/>
</dbReference>
<name>A0A507ECS7_9FUNG</name>
<gene>
    <name evidence="8" type="ORF">CcCBS67573_g08911</name>
</gene>
<accession>A0A507ECS7</accession>